<dbReference type="InterPro" id="IPR018485">
    <property type="entry name" value="FGGY_C"/>
</dbReference>
<name>A0ABV7YPW6_9ACTN</name>
<keyword evidence="2" id="KW-0119">Carbohydrate metabolism</keyword>
<dbReference type="InterPro" id="IPR018484">
    <property type="entry name" value="FGGY_N"/>
</dbReference>
<comment type="similarity">
    <text evidence="1">Belongs to the FGGY kinase family.</text>
</comment>
<dbReference type="EMBL" id="JBHRZH010000055">
    <property type="protein sequence ID" value="MFC3766422.1"/>
    <property type="molecule type" value="Genomic_DNA"/>
</dbReference>
<keyword evidence="8" id="KW-1185">Reference proteome</keyword>
<keyword evidence="4 7" id="KW-0418">Kinase</keyword>
<evidence type="ECO:0000256" key="3">
    <source>
        <dbReference type="ARBA" id="ARBA00022679"/>
    </source>
</evidence>
<evidence type="ECO:0000259" key="6">
    <source>
        <dbReference type="Pfam" id="PF02782"/>
    </source>
</evidence>
<feature type="domain" description="Carbohydrate kinase FGGY C-terminal" evidence="6">
    <location>
        <begin position="255"/>
        <end position="433"/>
    </location>
</feature>
<dbReference type="RefSeq" id="WP_239554198.1">
    <property type="nucleotide sequence ID" value="NZ_JAFBCM010000001.1"/>
</dbReference>
<evidence type="ECO:0000259" key="5">
    <source>
        <dbReference type="Pfam" id="PF00370"/>
    </source>
</evidence>
<proteinExistence type="inferred from homology"/>
<sequence>MYIGVDAGTSMTKAAAFDDHGRVLRVVAERTQLLNPRDGWYEQDSDEVVASVTDVVRRLVVDIGEPPALIALTGQGDGVWPVDGDGRPTRPAISWMDARAADVLREWIDAGVADSAFRRTGNVFFPGCPAPVLAWLDRNEPEVLDRTATAAYCKDVVMQRFTGVRATDPSDASLPFLDPHTRVYADDVLEACGLTHRAALLAPVVEPCPRGALLPEVAAQLGVPAGIPVTAGPFDLPASALGAGVTAPGDGNLIVGTTLACQVVIDELDTSGEPAGLTLAYGPRGRWIRAMPAMVGTAALDWVLATIGEKHVRVNEFLDASPPGARGVTCLPYFSPAGERAPFVEPGARARYDGLTLQTDKADLVRAVCEAIAYAARHCFDAAGLRGGVAVCGGGIKSARWLQLFADVLGRPVRVAPKEEIGAYGAVLAGLAAIGSPVDATEWAEDEVVVEPDQTRTSFYAEGFEHYRTAVELARKGWKS</sequence>
<feature type="domain" description="Carbohydrate kinase FGGY N-terminal" evidence="5">
    <location>
        <begin position="1"/>
        <end position="242"/>
    </location>
</feature>
<dbReference type="PIRSF" id="PIRSF000538">
    <property type="entry name" value="GlpK"/>
    <property type="match status" value="1"/>
</dbReference>
<dbReference type="PANTHER" id="PTHR43095:SF5">
    <property type="entry name" value="XYLULOSE KINASE"/>
    <property type="match status" value="1"/>
</dbReference>
<protein>
    <submittedName>
        <fullName evidence="7">FGGY family carbohydrate kinase</fullName>
    </submittedName>
</protein>
<gene>
    <name evidence="7" type="ORF">ACFOUW_36735</name>
</gene>
<evidence type="ECO:0000256" key="2">
    <source>
        <dbReference type="ARBA" id="ARBA00022629"/>
    </source>
</evidence>
<keyword evidence="3" id="KW-0808">Transferase</keyword>
<dbReference type="Pfam" id="PF00370">
    <property type="entry name" value="FGGY_N"/>
    <property type="match status" value="1"/>
</dbReference>
<dbReference type="Gene3D" id="3.30.420.40">
    <property type="match status" value="2"/>
</dbReference>
<dbReference type="GO" id="GO:0016301">
    <property type="term" value="F:kinase activity"/>
    <property type="evidence" value="ECO:0007669"/>
    <property type="project" value="UniProtKB-KW"/>
</dbReference>
<dbReference type="InterPro" id="IPR043129">
    <property type="entry name" value="ATPase_NBD"/>
</dbReference>
<dbReference type="InterPro" id="IPR000577">
    <property type="entry name" value="Carb_kinase_FGGY"/>
</dbReference>
<dbReference type="Proteomes" id="UP001595699">
    <property type="component" value="Unassembled WGS sequence"/>
</dbReference>
<comment type="caution">
    <text evidence="7">The sequence shown here is derived from an EMBL/GenBank/DDBJ whole genome shotgun (WGS) entry which is preliminary data.</text>
</comment>
<dbReference type="PANTHER" id="PTHR43095">
    <property type="entry name" value="SUGAR KINASE"/>
    <property type="match status" value="1"/>
</dbReference>
<evidence type="ECO:0000313" key="7">
    <source>
        <dbReference type="EMBL" id="MFC3766422.1"/>
    </source>
</evidence>
<accession>A0ABV7YPW6</accession>
<organism evidence="7 8">
    <name type="scientific">Tenggerimyces flavus</name>
    <dbReference type="NCBI Taxonomy" id="1708749"/>
    <lineage>
        <taxon>Bacteria</taxon>
        <taxon>Bacillati</taxon>
        <taxon>Actinomycetota</taxon>
        <taxon>Actinomycetes</taxon>
        <taxon>Propionibacteriales</taxon>
        <taxon>Nocardioidaceae</taxon>
        <taxon>Tenggerimyces</taxon>
    </lineage>
</organism>
<evidence type="ECO:0000313" key="8">
    <source>
        <dbReference type="Proteomes" id="UP001595699"/>
    </source>
</evidence>
<dbReference type="SUPFAM" id="SSF53067">
    <property type="entry name" value="Actin-like ATPase domain"/>
    <property type="match status" value="2"/>
</dbReference>
<evidence type="ECO:0000256" key="4">
    <source>
        <dbReference type="ARBA" id="ARBA00022777"/>
    </source>
</evidence>
<reference evidence="8" key="1">
    <citation type="journal article" date="2019" name="Int. J. Syst. Evol. Microbiol.">
        <title>The Global Catalogue of Microorganisms (GCM) 10K type strain sequencing project: providing services to taxonomists for standard genome sequencing and annotation.</title>
        <authorList>
            <consortium name="The Broad Institute Genomics Platform"/>
            <consortium name="The Broad Institute Genome Sequencing Center for Infectious Disease"/>
            <person name="Wu L."/>
            <person name="Ma J."/>
        </authorList>
    </citation>
    <scope>NUCLEOTIDE SEQUENCE [LARGE SCALE GENOMIC DNA]</scope>
    <source>
        <strain evidence="8">CGMCC 4.7241</strain>
    </source>
</reference>
<keyword evidence="2" id="KW-0859">Xylose metabolism</keyword>
<dbReference type="Pfam" id="PF02782">
    <property type="entry name" value="FGGY_C"/>
    <property type="match status" value="1"/>
</dbReference>
<evidence type="ECO:0000256" key="1">
    <source>
        <dbReference type="ARBA" id="ARBA00009156"/>
    </source>
</evidence>
<dbReference type="InterPro" id="IPR050406">
    <property type="entry name" value="FGGY_Carb_Kinase"/>
</dbReference>